<dbReference type="STRING" id="1314781.A0A166B2Z6"/>
<dbReference type="InterPro" id="IPR036895">
    <property type="entry name" value="Uracil-DNA_glycosylase-like_sf"/>
</dbReference>
<keyword evidence="3 7" id="KW-0378">Hydrolase</keyword>
<evidence type="ECO:0000256" key="9">
    <source>
        <dbReference type="RuleBase" id="RU003780"/>
    </source>
</evidence>
<feature type="region of interest" description="Disordered" evidence="10">
    <location>
        <begin position="1"/>
        <end position="79"/>
    </location>
</feature>
<dbReference type="PROSITE" id="PS00130">
    <property type="entry name" value="U_DNA_GLYCOSYLASE"/>
    <property type="match status" value="1"/>
</dbReference>
<dbReference type="GO" id="GO:0005739">
    <property type="term" value="C:mitochondrion"/>
    <property type="evidence" value="ECO:0007669"/>
    <property type="project" value="UniProtKB-SubCell"/>
</dbReference>
<feature type="active site" description="Proton acceptor" evidence="7 8">
    <location>
        <position position="184"/>
    </location>
</feature>
<keyword evidence="5 7" id="KW-0234">DNA repair</keyword>
<dbReference type="SUPFAM" id="SSF52141">
    <property type="entry name" value="Uracil-DNA glycosylase-like"/>
    <property type="match status" value="1"/>
</dbReference>
<dbReference type="GO" id="GO:0005634">
    <property type="term" value="C:nucleus"/>
    <property type="evidence" value="ECO:0007669"/>
    <property type="project" value="UniProtKB-SubCell"/>
</dbReference>
<keyword evidence="13" id="KW-1185">Reference proteome</keyword>
<evidence type="ECO:0000313" key="13">
    <source>
        <dbReference type="Proteomes" id="UP000077266"/>
    </source>
</evidence>
<evidence type="ECO:0000256" key="7">
    <source>
        <dbReference type="HAMAP-Rule" id="MF_03166"/>
    </source>
</evidence>
<dbReference type="HAMAP" id="MF_00148">
    <property type="entry name" value="UDG"/>
    <property type="match status" value="1"/>
</dbReference>
<dbReference type="InterPro" id="IPR005122">
    <property type="entry name" value="Uracil-DNA_glycosylase-like"/>
</dbReference>
<evidence type="ECO:0000256" key="10">
    <source>
        <dbReference type="SAM" id="MobiDB-lite"/>
    </source>
</evidence>
<dbReference type="NCBIfam" id="TIGR00628">
    <property type="entry name" value="ung"/>
    <property type="match status" value="1"/>
</dbReference>
<keyword evidence="4 7" id="KW-0496">Mitochondrion</keyword>
<gene>
    <name evidence="7" type="primary">UNG1</name>
    <name evidence="12" type="ORF">EXIGLDRAFT_730668</name>
</gene>
<organism evidence="12 13">
    <name type="scientific">Exidia glandulosa HHB12029</name>
    <dbReference type="NCBI Taxonomy" id="1314781"/>
    <lineage>
        <taxon>Eukaryota</taxon>
        <taxon>Fungi</taxon>
        <taxon>Dikarya</taxon>
        <taxon>Basidiomycota</taxon>
        <taxon>Agaricomycotina</taxon>
        <taxon>Agaricomycetes</taxon>
        <taxon>Auriculariales</taxon>
        <taxon>Exidiaceae</taxon>
        <taxon>Exidia</taxon>
    </lineage>
</organism>
<keyword evidence="6 7" id="KW-0539">Nucleus</keyword>
<evidence type="ECO:0000256" key="2">
    <source>
        <dbReference type="ARBA" id="ARBA00022763"/>
    </source>
</evidence>
<comment type="subcellular location">
    <subcellularLocation>
        <location evidence="7">Mitochondrion</location>
    </subcellularLocation>
    <subcellularLocation>
        <location evidence="7">Nucleus</location>
    </subcellularLocation>
</comment>
<comment type="function">
    <text evidence="7 9">Excises uracil residues from the DNA which can arise as a result of misincorporation of dUMP residues by DNA polymerase or due to deamination of cytosine.</text>
</comment>
<evidence type="ECO:0000256" key="3">
    <source>
        <dbReference type="ARBA" id="ARBA00022801"/>
    </source>
</evidence>
<evidence type="ECO:0000256" key="5">
    <source>
        <dbReference type="ARBA" id="ARBA00023204"/>
    </source>
</evidence>
<dbReference type="FunFam" id="3.40.470.10:FF:000007">
    <property type="entry name" value="Uracil-DNA glycosylase"/>
    <property type="match status" value="1"/>
</dbReference>
<dbReference type="InterPro" id="IPR002043">
    <property type="entry name" value="UDG_fam1"/>
</dbReference>
<dbReference type="NCBIfam" id="NF003592">
    <property type="entry name" value="PRK05254.1-5"/>
    <property type="match status" value="1"/>
</dbReference>
<name>A0A166B2Z6_EXIGL</name>
<evidence type="ECO:0000256" key="6">
    <source>
        <dbReference type="ARBA" id="ARBA00023242"/>
    </source>
</evidence>
<sequence>MSENIVYLEDLAPPKDASAPTTKLTKTSAAAAAKAGDKRQRTLLDFTQAKRRKTDGDSASSTSSTPTKTTGSFFMKSGSTSPQKLNSIPFSLNNFVNSLSEEERGLLQLECESLNLVWLKMLQDEVRKKYFLDLKRWLHQEGLKPFNDPNPDQGLKMFPPAGDIYSWSRFTPLGRVRVVIIGQDPYYSPRQAHGLSFSVRRGLSIPGSLQNIYKEVKTEYPDDFVVPKHGNLEEWAKQGVLMLNTCLTVRPGDPNSHANKGWEKFTEAVLQLVDKYGGANIKGSVAAENTGLGRGVVFIAWGASAQKCVAKLSKSKHLILTSAHPSPRSADRGFFGNGHFVKANQWLEERYGSEGPVDWCKLDDKPHVTATDAPLTSTSS</sequence>
<dbReference type="GO" id="GO:0004844">
    <property type="term" value="F:uracil DNA N-glycosylase activity"/>
    <property type="evidence" value="ECO:0007669"/>
    <property type="project" value="UniProtKB-UniRule"/>
</dbReference>
<dbReference type="AlphaFoldDB" id="A0A166B2Z6"/>
<protein>
    <recommendedName>
        <fullName evidence="7 9">Uracil-DNA glycosylase</fullName>
        <shortName evidence="7">UDG</shortName>
        <ecNumber evidence="7 9">3.2.2.27</ecNumber>
    </recommendedName>
</protein>
<dbReference type="Proteomes" id="UP000077266">
    <property type="component" value="Unassembled WGS sequence"/>
</dbReference>
<dbReference type="PANTHER" id="PTHR11264:SF0">
    <property type="entry name" value="URACIL-DNA GLYCOSYLASE"/>
    <property type="match status" value="1"/>
</dbReference>
<dbReference type="OrthoDB" id="10031947at2759"/>
<dbReference type="NCBIfam" id="NF003588">
    <property type="entry name" value="PRK05254.1-1"/>
    <property type="match status" value="1"/>
</dbReference>
<dbReference type="Gene3D" id="3.40.470.10">
    <property type="entry name" value="Uracil-DNA glycosylase-like domain"/>
    <property type="match status" value="1"/>
</dbReference>
<feature type="compositionally biased region" description="Low complexity" evidence="10">
    <location>
        <begin position="57"/>
        <end position="72"/>
    </location>
</feature>
<accession>A0A166B2Z6</accession>
<dbReference type="EC" id="3.2.2.27" evidence="7 9"/>
<evidence type="ECO:0000259" key="11">
    <source>
        <dbReference type="SMART" id="SM00986"/>
    </source>
</evidence>
<dbReference type="InParanoid" id="A0A166B2Z6"/>
<dbReference type="SMART" id="SM00987">
    <property type="entry name" value="UreE_C"/>
    <property type="match status" value="1"/>
</dbReference>
<proteinExistence type="inferred from homology"/>
<dbReference type="Pfam" id="PF03167">
    <property type="entry name" value="UDG"/>
    <property type="match status" value="1"/>
</dbReference>
<evidence type="ECO:0000256" key="8">
    <source>
        <dbReference type="PROSITE-ProRule" id="PRU10072"/>
    </source>
</evidence>
<dbReference type="NCBIfam" id="NF003589">
    <property type="entry name" value="PRK05254.1-2"/>
    <property type="match status" value="1"/>
</dbReference>
<dbReference type="EMBL" id="KV425930">
    <property type="protein sequence ID" value="KZV97449.1"/>
    <property type="molecule type" value="Genomic_DNA"/>
</dbReference>
<comment type="similarity">
    <text evidence="1 7 9">Belongs to the uracil-DNA glycosylase (UDG) superfamily. UNG family.</text>
</comment>
<dbReference type="CDD" id="cd10027">
    <property type="entry name" value="UDG-F1-like"/>
    <property type="match status" value="1"/>
</dbReference>
<evidence type="ECO:0000256" key="1">
    <source>
        <dbReference type="ARBA" id="ARBA00008184"/>
    </source>
</evidence>
<keyword evidence="2 7" id="KW-0227">DNA damage</keyword>
<feature type="compositionally biased region" description="Low complexity" evidence="10">
    <location>
        <begin position="17"/>
        <end position="34"/>
    </location>
</feature>
<dbReference type="PANTHER" id="PTHR11264">
    <property type="entry name" value="URACIL-DNA GLYCOSYLASE"/>
    <property type="match status" value="1"/>
</dbReference>
<feature type="domain" description="Uracil-DNA glycosylase-like" evidence="11">
    <location>
        <begin position="169"/>
        <end position="347"/>
    </location>
</feature>
<reference evidence="12 13" key="1">
    <citation type="journal article" date="2016" name="Mol. Biol. Evol.">
        <title>Comparative Genomics of Early-Diverging Mushroom-Forming Fungi Provides Insights into the Origins of Lignocellulose Decay Capabilities.</title>
        <authorList>
            <person name="Nagy L.G."/>
            <person name="Riley R."/>
            <person name="Tritt A."/>
            <person name="Adam C."/>
            <person name="Daum C."/>
            <person name="Floudas D."/>
            <person name="Sun H."/>
            <person name="Yadav J.S."/>
            <person name="Pangilinan J."/>
            <person name="Larsson K.H."/>
            <person name="Matsuura K."/>
            <person name="Barry K."/>
            <person name="Labutti K."/>
            <person name="Kuo R."/>
            <person name="Ohm R.A."/>
            <person name="Bhattacharya S.S."/>
            <person name="Shirouzu T."/>
            <person name="Yoshinaga Y."/>
            <person name="Martin F.M."/>
            <person name="Grigoriev I.V."/>
            <person name="Hibbett D.S."/>
        </authorList>
    </citation>
    <scope>NUCLEOTIDE SEQUENCE [LARGE SCALE GENOMIC DNA]</scope>
    <source>
        <strain evidence="12 13">HHB12029</strain>
    </source>
</reference>
<dbReference type="InterPro" id="IPR018085">
    <property type="entry name" value="Ura-DNA_Glyclase_AS"/>
</dbReference>
<dbReference type="GO" id="GO:0097510">
    <property type="term" value="P:base-excision repair, AP site formation via deaminated base removal"/>
    <property type="evidence" value="ECO:0007669"/>
    <property type="project" value="TreeGrafter"/>
</dbReference>
<evidence type="ECO:0000313" key="12">
    <source>
        <dbReference type="EMBL" id="KZV97449.1"/>
    </source>
</evidence>
<comment type="catalytic activity">
    <reaction evidence="7 9">
        <text>Hydrolyzes single-stranded DNA or mismatched double-stranded DNA and polynucleotides, releasing free uracil.</text>
        <dbReference type="EC" id="3.2.2.27"/>
    </reaction>
</comment>
<dbReference type="SMART" id="SM00986">
    <property type="entry name" value="UDG"/>
    <property type="match status" value="1"/>
</dbReference>
<evidence type="ECO:0000256" key="4">
    <source>
        <dbReference type="ARBA" id="ARBA00023128"/>
    </source>
</evidence>